<proteinExistence type="predicted"/>
<keyword evidence="1" id="KW-0378">Hydrolase</keyword>
<protein>
    <submittedName>
        <fullName evidence="1">Endonuclease IV</fullName>
    </submittedName>
</protein>
<keyword evidence="1" id="KW-0540">Nuclease</keyword>
<evidence type="ECO:0000313" key="1">
    <source>
        <dbReference type="EMBL" id="VYU46328.1"/>
    </source>
</evidence>
<name>A0A6N3F2K8_9CLOT</name>
<dbReference type="Gene3D" id="3.20.20.150">
    <property type="entry name" value="Divalent-metal-dependent TIM barrel enzymes"/>
    <property type="match status" value="1"/>
</dbReference>
<dbReference type="EMBL" id="CACRTV010000057">
    <property type="protein sequence ID" value="VYU46328.1"/>
    <property type="molecule type" value="Genomic_DNA"/>
</dbReference>
<dbReference type="RefSeq" id="WP_156561733.1">
    <property type="nucleotide sequence ID" value="NZ_CACRTV010000057.1"/>
</dbReference>
<sequence>MDILCKSAIDINQLLMRKNLKSDGLELQLLSDFNRLDNSNIIHSLHTSMGDVRVVHAPLKTALTEEDACIDFAYISDKDHTVFMKTCALSDSIGCINGKSVPVVIHAAVDSSKEVILASTKVINTALDMYPHIEILIENMPGSYGEALEIGSAYALPSIVSFIRKYINSSRVGLVLDTCHVLMRQRIYDVRGYETQSMEEYFTAYSPYLKLVHLANIKDFGIGKDHGQAFTNGDRELLSDILSLYIKYSNVTTLLTIETTEEDYLVCSNYITTRNEIDTIIDSTEGRMIV</sequence>
<organism evidence="1">
    <name type="scientific">Clostridium paraputrificum</name>
    <dbReference type="NCBI Taxonomy" id="29363"/>
    <lineage>
        <taxon>Bacteria</taxon>
        <taxon>Bacillati</taxon>
        <taxon>Bacillota</taxon>
        <taxon>Clostridia</taxon>
        <taxon>Eubacteriales</taxon>
        <taxon>Clostridiaceae</taxon>
        <taxon>Clostridium</taxon>
    </lineage>
</organism>
<dbReference type="SUPFAM" id="SSF51658">
    <property type="entry name" value="Xylose isomerase-like"/>
    <property type="match status" value="1"/>
</dbReference>
<dbReference type="AlphaFoldDB" id="A0A6N3F2K8"/>
<accession>A0A6N3F2K8</accession>
<keyword evidence="1" id="KW-0255">Endonuclease</keyword>
<gene>
    <name evidence="1" type="ORF">CPLFYP93_02364</name>
</gene>
<dbReference type="InterPro" id="IPR036237">
    <property type="entry name" value="Xyl_isomerase-like_sf"/>
</dbReference>
<dbReference type="GO" id="GO:0004519">
    <property type="term" value="F:endonuclease activity"/>
    <property type="evidence" value="ECO:0007669"/>
    <property type="project" value="UniProtKB-KW"/>
</dbReference>
<reference evidence="1" key="1">
    <citation type="submission" date="2019-11" db="EMBL/GenBank/DDBJ databases">
        <authorList>
            <person name="Feng L."/>
        </authorList>
    </citation>
    <scope>NUCLEOTIDE SEQUENCE</scope>
    <source>
        <strain evidence="1">CParaputrificumLFYP93</strain>
    </source>
</reference>